<feature type="compositionally biased region" description="Basic and acidic residues" evidence="1">
    <location>
        <begin position="61"/>
        <end position="77"/>
    </location>
</feature>
<dbReference type="EMBL" id="BMAT01005807">
    <property type="protein sequence ID" value="GFS00025.1"/>
    <property type="molecule type" value="Genomic_DNA"/>
</dbReference>
<evidence type="ECO:0000256" key="1">
    <source>
        <dbReference type="SAM" id="MobiDB-lite"/>
    </source>
</evidence>
<proteinExistence type="predicted"/>
<gene>
    <name evidence="3" type="ORF">ElyMa_002806100</name>
</gene>
<protein>
    <submittedName>
        <fullName evidence="3">Uncharacterized protein</fullName>
    </submittedName>
</protein>
<evidence type="ECO:0000256" key="2">
    <source>
        <dbReference type="SAM" id="Phobius"/>
    </source>
</evidence>
<feature type="transmembrane region" description="Helical" evidence="2">
    <location>
        <begin position="12"/>
        <end position="31"/>
    </location>
</feature>
<evidence type="ECO:0000313" key="4">
    <source>
        <dbReference type="Proteomes" id="UP000762676"/>
    </source>
</evidence>
<dbReference type="Proteomes" id="UP000762676">
    <property type="component" value="Unassembled WGS sequence"/>
</dbReference>
<feature type="compositionally biased region" description="Basic and acidic residues" evidence="1">
    <location>
        <begin position="35"/>
        <end position="47"/>
    </location>
</feature>
<keyword evidence="2" id="KW-0812">Transmembrane</keyword>
<keyword evidence="4" id="KW-1185">Reference proteome</keyword>
<comment type="caution">
    <text evidence="3">The sequence shown here is derived from an EMBL/GenBank/DDBJ whole genome shotgun (WGS) entry which is preliminary data.</text>
</comment>
<reference evidence="3 4" key="1">
    <citation type="journal article" date="2021" name="Elife">
        <title>Chloroplast acquisition without the gene transfer in kleptoplastic sea slugs, Plakobranchus ocellatus.</title>
        <authorList>
            <person name="Maeda T."/>
            <person name="Takahashi S."/>
            <person name="Yoshida T."/>
            <person name="Shimamura S."/>
            <person name="Takaki Y."/>
            <person name="Nagai Y."/>
            <person name="Toyoda A."/>
            <person name="Suzuki Y."/>
            <person name="Arimoto A."/>
            <person name="Ishii H."/>
            <person name="Satoh N."/>
            <person name="Nishiyama T."/>
            <person name="Hasebe M."/>
            <person name="Maruyama T."/>
            <person name="Minagawa J."/>
            <person name="Obokata J."/>
            <person name="Shigenobu S."/>
        </authorList>
    </citation>
    <scope>NUCLEOTIDE SEQUENCE [LARGE SCALE GENOMIC DNA]</scope>
</reference>
<organism evidence="3 4">
    <name type="scientific">Elysia marginata</name>
    <dbReference type="NCBI Taxonomy" id="1093978"/>
    <lineage>
        <taxon>Eukaryota</taxon>
        <taxon>Metazoa</taxon>
        <taxon>Spiralia</taxon>
        <taxon>Lophotrochozoa</taxon>
        <taxon>Mollusca</taxon>
        <taxon>Gastropoda</taxon>
        <taxon>Heterobranchia</taxon>
        <taxon>Euthyneura</taxon>
        <taxon>Panpulmonata</taxon>
        <taxon>Sacoglossa</taxon>
        <taxon>Placobranchoidea</taxon>
        <taxon>Plakobranchidae</taxon>
        <taxon>Elysia</taxon>
    </lineage>
</organism>
<dbReference type="AlphaFoldDB" id="A0AAV4HR38"/>
<keyword evidence="2" id="KW-1133">Transmembrane helix</keyword>
<name>A0AAV4HR38_9GAST</name>
<evidence type="ECO:0000313" key="3">
    <source>
        <dbReference type="EMBL" id="GFS00025.1"/>
    </source>
</evidence>
<accession>A0AAV4HR38</accession>
<feature type="region of interest" description="Disordered" evidence="1">
    <location>
        <begin position="31"/>
        <end position="98"/>
    </location>
</feature>
<keyword evidence="2" id="KW-0472">Membrane</keyword>
<sequence>MVRDWEPGRQLLVRAFVLSGHSGLLVGLLSLSPGNEKKTKDTEEQRTSAKITRLTNKKLTQKKDGQLKDHDTKERSRNVRTTSVDTREGQHLGPQLEY</sequence>